<proteinExistence type="inferred from homology"/>
<feature type="domain" description="HAMP" evidence="9">
    <location>
        <begin position="209"/>
        <end position="262"/>
    </location>
</feature>
<dbReference type="PRINTS" id="PR00260">
    <property type="entry name" value="CHEMTRNSDUCR"/>
</dbReference>
<organism evidence="10 11">
    <name type="scientific">Bacillus suaedaesalsae</name>
    <dbReference type="NCBI Taxonomy" id="2810349"/>
    <lineage>
        <taxon>Bacteria</taxon>
        <taxon>Bacillati</taxon>
        <taxon>Bacillota</taxon>
        <taxon>Bacilli</taxon>
        <taxon>Bacillales</taxon>
        <taxon>Bacillaceae</taxon>
        <taxon>Bacillus</taxon>
    </lineage>
</organism>
<dbReference type="Pfam" id="PF00015">
    <property type="entry name" value="MCPsignal"/>
    <property type="match status" value="1"/>
</dbReference>
<evidence type="ECO:0000256" key="5">
    <source>
        <dbReference type="ARBA" id="ARBA00029447"/>
    </source>
</evidence>
<keyword evidence="4 6" id="KW-0807">Transducer</keyword>
<evidence type="ECO:0000256" key="6">
    <source>
        <dbReference type="PROSITE-ProRule" id="PRU00284"/>
    </source>
</evidence>
<keyword evidence="11" id="KW-1185">Reference proteome</keyword>
<evidence type="ECO:0000256" key="4">
    <source>
        <dbReference type="ARBA" id="ARBA00023224"/>
    </source>
</evidence>
<evidence type="ECO:0000256" key="7">
    <source>
        <dbReference type="SAM" id="Phobius"/>
    </source>
</evidence>
<keyword evidence="2" id="KW-1003">Cell membrane</keyword>
<evidence type="ECO:0000313" key="11">
    <source>
        <dbReference type="Proteomes" id="UP001518925"/>
    </source>
</evidence>
<sequence>MKSIKGRILASFAVVLTILIAIALYSFYTIFSTSNDVVKITQNDMAFLEDANSMTFSVANRSKIARDYILFNRKELKNQFIKETEDAKKTEEILHTAVNEGRISNSVKSALLDANNKTVKWTNFITDEVMPLYERGNKEAAIQLMEKKDLLYSKAAINAWLNVVEIQNSLTTKQAQEVQAFSSQSVLLISILAVLAIVVAVIVAMLNASNISKSITLVVNRLETIANGDLRGELLQTKSKNEIGRLINASNQMTLNLKLLLERISETTSQVAASSEQFNASAEQSSSTAEQITTSIQEIAHGAETSSQSAKNSVLAIGEMSEGVKLIADSSTEVTKASQNTTIQAKEGHTLVQKAVSQMKSIHTSVGNTSKLVINLGQSSTEIGQIVEVITGIAEQTNLLALNAAIEAARAGEHGRGFAVVADEVRKLAEQSKASADQISLLINQIQHDTNLAVESMTKGTTEVEIGTNVISETGKAFTRILDSIQLVTEKIEEVSSYAVKMETNADQVNSTVNHLASIAQSTSVNSQNVAAASEEQLATMQEVAASATSLSHFANELKEELHKFKF</sequence>
<dbReference type="Proteomes" id="UP001518925">
    <property type="component" value="Unassembled WGS sequence"/>
</dbReference>
<keyword evidence="3 7" id="KW-0472">Membrane</keyword>
<keyword evidence="7" id="KW-1133">Transmembrane helix</keyword>
<dbReference type="PROSITE" id="PS50111">
    <property type="entry name" value="CHEMOTAXIS_TRANSDUC_2"/>
    <property type="match status" value="1"/>
</dbReference>
<evidence type="ECO:0000259" key="9">
    <source>
        <dbReference type="PROSITE" id="PS50885"/>
    </source>
</evidence>
<dbReference type="Gene3D" id="1.10.287.950">
    <property type="entry name" value="Methyl-accepting chemotaxis protein"/>
    <property type="match status" value="1"/>
</dbReference>
<reference evidence="10 11" key="1">
    <citation type="submission" date="2021-02" db="EMBL/GenBank/DDBJ databases">
        <title>Bacillus sp. RD4P76, an endophyte from a halophyte.</title>
        <authorList>
            <person name="Sun J.-Q."/>
        </authorList>
    </citation>
    <scope>NUCLEOTIDE SEQUENCE [LARGE SCALE GENOMIC DNA]</scope>
    <source>
        <strain evidence="10 11">RD4P76</strain>
    </source>
</reference>
<dbReference type="PANTHER" id="PTHR32089:SF112">
    <property type="entry name" value="LYSOZYME-LIKE PROTEIN-RELATED"/>
    <property type="match status" value="1"/>
</dbReference>
<dbReference type="InterPro" id="IPR004089">
    <property type="entry name" value="MCPsignal_dom"/>
</dbReference>
<feature type="transmembrane region" description="Helical" evidence="7">
    <location>
        <begin position="12"/>
        <end position="31"/>
    </location>
</feature>
<dbReference type="RefSeq" id="WP_204202752.1">
    <property type="nucleotide sequence ID" value="NZ_JAFELM010000021.1"/>
</dbReference>
<dbReference type="EMBL" id="JAFELM010000021">
    <property type="protein sequence ID" value="MBM6617379.1"/>
    <property type="molecule type" value="Genomic_DNA"/>
</dbReference>
<comment type="caution">
    <text evidence="10">The sequence shown here is derived from an EMBL/GenBank/DDBJ whole genome shotgun (WGS) entry which is preliminary data.</text>
</comment>
<name>A0ABS2DFW7_9BACI</name>
<comment type="subcellular location">
    <subcellularLocation>
        <location evidence="1">Cell membrane</location>
    </subcellularLocation>
</comment>
<evidence type="ECO:0000256" key="3">
    <source>
        <dbReference type="ARBA" id="ARBA00023136"/>
    </source>
</evidence>
<dbReference type="InterPro" id="IPR003660">
    <property type="entry name" value="HAMP_dom"/>
</dbReference>
<evidence type="ECO:0000256" key="1">
    <source>
        <dbReference type="ARBA" id="ARBA00004236"/>
    </source>
</evidence>
<protein>
    <submittedName>
        <fullName evidence="10">Methyl-accepting chemotaxis protein</fullName>
    </submittedName>
</protein>
<dbReference type="PROSITE" id="PS50885">
    <property type="entry name" value="HAMP"/>
    <property type="match status" value="1"/>
</dbReference>
<evidence type="ECO:0000313" key="10">
    <source>
        <dbReference type="EMBL" id="MBM6617379.1"/>
    </source>
</evidence>
<evidence type="ECO:0000259" key="8">
    <source>
        <dbReference type="PROSITE" id="PS50111"/>
    </source>
</evidence>
<feature type="domain" description="Methyl-accepting transducer" evidence="8">
    <location>
        <begin position="281"/>
        <end position="517"/>
    </location>
</feature>
<dbReference type="InterPro" id="IPR004090">
    <property type="entry name" value="Chemotax_Me-accpt_rcpt"/>
</dbReference>
<keyword evidence="7" id="KW-0812">Transmembrane</keyword>
<dbReference type="CDD" id="cd11386">
    <property type="entry name" value="MCP_signal"/>
    <property type="match status" value="1"/>
</dbReference>
<dbReference type="SUPFAM" id="SSF58104">
    <property type="entry name" value="Methyl-accepting chemotaxis protein (MCP) signaling domain"/>
    <property type="match status" value="1"/>
</dbReference>
<dbReference type="SMART" id="SM00283">
    <property type="entry name" value="MA"/>
    <property type="match status" value="1"/>
</dbReference>
<gene>
    <name evidence="10" type="ORF">JR050_06780</name>
</gene>
<comment type="similarity">
    <text evidence="5">Belongs to the methyl-accepting chemotaxis (MCP) protein family.</text>
</comment>
<dbReference type="Gene3D" id="1.10.8.500">
    <property type="entry name" value="HAMP domain in histidine kinase"/>
    <property type="match status" value="1"/>
</dbReference>
<dbReference type="PANTHER" id="PTHR32089">
    <property type="entry name" value="METHYL-ACCEPTING CHEMOTAXIS PROTEIN MCPB"/>
    <property type="match status" value="1"/>
</dbReference>
<evidence type="ECO:0000256" key="2">
    <source>
        <dbReference type="ARBA" id="ARBA00022475"/>
    </source>
</evidence>
<feature type="transmembrane region" description="Helical" evidence="7">
    <location>
        <begin position="186"/>
        <end position="206"/>
    </location>
</feature>
<accession>A0ABS2DFW7</accession>